<proteinExistence type="inferred from homology"/>
<keyword evidence="7 9" id="KW-0472">Membrane</keyword>
<evidence type="ECO:0000256" key="1">
    <source>
        <dbReference type="ARBA" id="ARBA00004429"/>
    </source>
</evidence>
<comment type="function">
    <text evidence="9">Part of the tripartite ATP-independent periplasmic (TRAP) transport system.</text>
</comment>
<keyword evidence="5 9" id="KW-0812">Transmembrane</keyword>
<keyword evidence="4 9" id="KW-0997">Cell inner membrane</keyword>
<name>A0A4V2Q2I9_9GAMM</name>
<feature type="transmembrane region" description="Helical" evidence="9">
    <location>
        <begin position="93"/>
        <end position="114"/>
    </location>
</feature>
<dbReference type="InterPro" id="IPR007387">
    <property type="entry name" value="TRAP_DctQ"/>
</dbReference>
<feature type="transmembrane region" description="Helical" evidence="9">
    <location>
        <begin position="134"/>
        <end position="155"/>
    </location>
</feature>
<gene>
    <name evidence="11" type="ORF">EZJ58_1039</name>
</gene>
<reference evidence="11 12" key="1">
    <citation type="submission" date="2019-02" db="EMBL/GenBank/DDBJ databases">
        <title>Investigation of anaerobic lignin degradation for improved lignocellulosic biofuels.</title>
        <authorList>
            <person name="Deangelis K."/>
        </authorList>
    </citation>
    <scope>NUCLEOTIDE SEQUENCE [LARGE SCALE GENOMIC DNA]</scope>
    <source>
        <strain evidence="11 12">159R</strain>
    </source>
</reference>
<feature type="transmembrane region" description="Helical" evidence="9">
    <location>
        <begin position="18"/>
        <end position="43"/>
    </location>
</feature>
<evidence type="ECO:0000256" key="7">
    <source>
        <dbReference type="ARBA" id="ARBA00023136"/>
    </source>
</evidence>
<comment type="subunit">
    <text evidence="9">The complex comprises the extracytoplasmic solute receptor protein and the two transmembrane proteins.</text>
</comment>
<dbReference type="RefSeq" id="WP_132921903.1">
    <property type="nucleotide sequence ID" value="NZ_SJOI01000001.1"/>
</dbReference>
<organism evidence="11 12">
    <name type="scientific">Sodalis ligni</name>
    <dbReference type="NCBI Taxonomy" id="2697027"/>
    <lineage>
        <taxon>Bacteria</taxon>
        <taxon>Pseudomonadati</taxon>
        <taxon>Pseudomonadota</taxon>
        <taxon>Gammaproteobacteria</taxon>
        <taxon>Enterobacterales</taxon>
        <taxon>Bruguierivoracaceae</taxon>
        <taxon>Sodalis</taxon>
    </lineage>
</organism>
<dbReference type="EMBL" id="SJOI01000001">
    <property type="protein sequence ID" value="TCL02998.1"/>
    <property type="molecule type" value="Genomic_DNA"/>
</dbReference>
<comment type="caution">
    <text evidence="11">The sequence shown here is derived from an EMBL/GenBank/DDBJ whole genome shotgun (WGS) entry which is preliminary data.</text>
</comment>
<evidence type="ECO:0000256" key="8">
    <source>
        <dbReference type="ARBA" id="ARBA00038436"/>
    </source>
</evidence>
<evidence type="ECO:0000256" key="4">
    <source>
        <dbReference type="ARBA" id="ARBA00022519"/>
    </source>
</evidence>
<keyword evidence="12" id="KW-1185">Reference proteome</keyword>
<sequence>MTTLHYARSSGPAWLRQLLMWAGCLLFLLTLGSTLLGIVARYFGWNGVEWTFETAEISFIWVTFIGATLAELRGENVRFTSLATLLPVAVQRALDLFATLVLLGLSGWLLQSAIRVLDGSGRVPTPVMRLPSGIITLSLVSFSAMLMFVSLWRIWHFFRKGAAE</sequence>
<evidence type="ECO:0000313" key="12">
    <source>
        <dbReference type="Proteomes" id="UP000294555"/>
    </source>
</evidence>
<dbReference type="OrthoDB" id="9791324at2"/>
<comment type="subcellular location">
    <subcellularLocation>
        <location evidence="1 9">Cell inner membrane</location>
        <topology evidence="1 9">Multi-pass membrane protein</topology>
    </subcellularLocation>
</comment>
<dbReference type="Pfam" id="PF04290">
    <property type="entry name" value="DctQ"/>
    <property type="match status" value="1"/>
</dbReference>
<dbReference type="InterPro" id="IPR055348">
    <property type="entry name" value="DctQ"/>
</dbReference>
<evidence type="ECO:0000256" key="3">
    <source>
        <dbReference type="ARBA" id="ARBA00022475"/>
    </source>
</evidence>
<dbReference type="GO" id="GO:0005886">
    <property type="term" value="C:plasma membrane"/>
    <property type="evidence" value="ECO:0007669"/>
    <property type="project" value="UniProtKB-SubCell"/>
</dbReference>
<evidence type="ECO:0000313" key="11">
    <source>
        <dbReference type="EMBL" id="TCL02998.1"/>
    </source>
</evidence>
<accession>A0A4V2Q2I9</accession>
<evidence type="ECO:0000256" key="2">
    <source>
        <dbReference type="ARBA" id="ARBA00022448"/>
    </source>
</evidence>
<evidence type="ECO:0000256" key="5">
    <source>
        <dbReference type="ARBA" id="ARBA00022692"/>
    </source>
</evidence>
<dbReference type="GO" id="GO:0022857">
    <property type="term" value="F:transmembrane transporter activity"/>
    <property type="evidence" value="ECO:0007669"/>
    <property type="project" value="UniProtKB-UniRule"/>
</dbReference>
<evidence type="ECO:0000256" key="6">
    <source>
        <dbReference type="ARBA" id="ARBA00022989"/>
    </source>
</evidence>
<dbReference type="PANTHER" id="PTHR35011">
    <property type="entry name" value="2,3-DIKETO-L-GULONATE TRAP TRANSPORTER SMALL PERMEASE PROTEIN YIAM"/>
    <property type="match status" value="1"/>
</dbReference>
<protein>
    <recommendedName>
        <fullName evidence="9">TRAP transporter small permease protein</fullName>
    </recommendedName>
</protein>
<comment type="similarity">
    <text evidence="8 9">Belongs to the TRAP transporter small permease family.</text>
</comment>
<feature type="domain" description="Tripartite ATP-independent periplasmic transporters DctQ component" evidence="10">
    <location>
        <begin position="32"/>
        <end position="159"/>
    </location>
</feature>
<evidence type="ECO:0000256" key="9">
    <source>
        <dbReference type="RuleBase" id="RU369079"/>
    </source>
</evidence>
<keyword evidence="6 9" id="KW-1133">Transmembrane helix</keyword>
<feature type="transmembrane region" description="Helical" evidence="9">
    <location>
        <begin position="55"/>
        <end position="72"/>
    </location>
</feature>
<dbReference type="PANTHER" id="PTHR35011:SF11">
    <property type="entry name" value="TRAP TRANSPORTER SMALL PERMEASE PROTEIN"/>
    <property type="match status" value="1"/>
</dbReference>
<keyword evidence="3" id="KW-1003">Cell membrane</keyword>
<evidence type="ECO:0000259" key="10">
    <source>
        <dbReference type="Pfam" id="PF04290"/>
    </source>
</evidence>
<dbReference type="Proteomes" id="UP000294555">
    <property type="component" value="Unassembled WGS sequence"/>
</dbReference>
<dbReference type="AlphaFoldDB" id="A0A4V2Q2I9"/>
<keyword evidence="2 9" id="KW-0813">Transport</keyword>
<dbReference type="GO" id="GO:0015740">
    <property type="term" value="P:C4-dicarboxylate transport"/>
    <property type="evidence" value="ECO:0007669"/>
    <property type="project" value="TreeGrafter"/>
</dbReference>